<dbReference type="Gramene" id="ERN04152">
    <property type="protein sequence ID" value="ERN04152"/>
    <property type="gene ID" value="AMTR_s00077p00078500"/>
</dbReference>
<sequence>MGFLNLQTLTEESMTAASSLLKNITNPLVDTRMNCFGLQHGFTKQLWIRIIWIIWRRMGIHLEGPHGQLPNLVGMLNMLEYKCSSLK</sequence>
<keyword evidence="2" id="KW-1185">Reference proteome</keyword>
<accession>W1P2S7</accession>
<dbReference type="HOGENOM" id="CLU_2486356_0_0_1"/>
<organism evidence="1 2">
    <name type="scientific">Amborella trichopoda</name>
    <dbReference type="NCBI Taxonomy" id="13333"/>
    <lineage>
        <taxon>Eukaryota</taxon>
        <taxon>Viridiplantae</taxon>
        <taxon>Streptophyta</taxon>
        <taxon>Embryophyta</taxon>
        <taxon>Tracheophyta</taxon>
        <taxon>Spermatophyta</taxon>
        <taxon>Magnoliopsida</taxon>
        <taxon>Amborellales</taxon>
        <taxon>Amborellaceae</taxon>
        <taxon>Amborella</taxon>
    </lineage>
</organism>
<evidence type="ECO:0000313" key="1">
    <source>
        <dbReference type="EMBL" id="ERN04152.1"/>
    </source>
</evidence>
<dbReference type="AlphaFoldDB" id="W1P2S7"/>
<gene>
    <name evidence="1" type="ORF">AMTR_s00077p00078500</name>
</gene>
<protein>
    <submittedName>
        <fullName evidence="1">Uncharacterized protein</fullName>
    </submittedName>
</protein>
<name>W1P2S7_AMBTC</name>
<reference evidence="2" key="1">
    <citation type="journal article" date="2013" name="Science">
        <title>The Amborella genome and the evolution of flowering plants.</title>
        <authorList>
            <consortium name="Amborella Genome Project"/>
        </authorList>
    </citation>
    <scope>NUCLEOTIDE SEQUENCE [LARGE SCALE GENOMIC DNA]</scope>
</reference>
<dbReference type="EMBL" id="KI394293">
    <property type="protein sequence ID" value="ERN04152.1"/>
    <property type="molecule type" value="Genomic_DNA"/>
</dbReference>
<evidence type="ECO:0000313" key="2">
    <source>
        <dbReference type="Proteomes" id="UP000017836"/>
    </source>
</evidence>
<dbReference type="Proteomes" id="UP000017836">
    <property type="component" value="Unassembled WGS sequence"/>
</dbReference>
<proteinExistence type="predicted"/>